<dbReference type="PROSITE" id="PS51767">
    <property type="entry name" value="PEPTIDASE_A1"/>
    <property type="match status" value="1"/>
</dbReference>
<name>A0A1S8X207_OPIVI</name>
<dbReference type="PANTHER" id="PTHR47966:SF51">
    <property type="entry name" value="BETA-SITE APP-CLEAVING ENZYME, ISOFORM A-RELATED"/>
    <property type="match status" value="1"/>
</dbReference>
<dbReference type="AlphaFoldDB" id="A0A1S8X207"/>
<dbReference type="PROSITE" id="PS00141">
    <property type="entry name" value="ASP_PROTEASE"/>
    <property type="match status" value="1"/>
</dbReference>
<reference evidence="4 5" key="1">
    <citation type="submission" date="2015-03" db="EMBL/GenBank/DDBJ databases">
        <title>Draft genome of the nematode, Opisthorchis viverrini.</title>
        <authorList>
            <person name="Mitreva M."/>
        </authorList>
    </citation>
    <scope>NUCLEOTIDE SEQUENCE [LARGE SCALE GENOMIC DNA]</scope>
    <source>
        <strain evidence="4">Khon Kaen</strain>
    </source>
</reference>
<dbReference type="Gene3D" id="2.40.70.10">
    <property type="entry name" value="Acid Proteases"/>
    <property type="match status" value="2"/>
</dbReference>
<evidence type="ECO:0000313" key="4">
    <source>
        <dbReference type="EMBL" id="OON20752.1"/>
    </source>
</evidence>
<dbReference type="CDD" id="cd05471">
    <property type="entry name" value="pepsin_like"/>
    <property type="match status" value="1"/>
</dbReference>
<gene>
    <name evidence="4" type="ORF">X801_03364</name>
</gene>
<protein>
    <submittedName>
        <fullName evidence="4">Eukaryotic aspartyl protease</fullName>
    </submittedName>
</protein>
<dbReference type="InterPro" id="IPR001461">
    <property type="entry name" value="Aspartic_peptidase_A1"/>
</dbReference>
<dbReference type="GO" id="GO:0006508">
    <property type="term" value="P:proteolysis"/>
    <property type="evidence" value="ECO:0007669"/>
    <property type="project" value="UniProtKB-KW"/>
</dbReference>
<evidence type="ECO:0000259" key="3">
    <source>
        <dbReference type="PROSITE" id="PS51767"/>
    </source>
</evidence>
<keyword evidence="2 4" id="KW-0645">Protease</keyword>
<feature type="domain" description="Peptidase A1" evidence="3">
    <location>
        <begin position="1"/>
        <end position="243"/>
    </location>
</feature>
<dbReference type="InterPro" id="IPR021109">
    <property type="entry name" value="Peptidase_aspartic_dom_sf"/>
</dbReference>
<keyword evidence="2" id="KW-0378">Hydrolase</keyword>
<sequence length="243" mass="27524">YYGIVGIGTPPQYFKLLFDTGSSIIWVANEHRSAELSMIKNAYGPRDSETYVNTGRQVTCPYGNYVATGHMARDLIKMQSSQFLTYFSVVNKVQGHTDPFHLFDGIFGLSIVQFIQNFDSTSVYDMTTQGLISRHMFAFVFKRGGADGKIIFGEFSAEDIPGEVKVFYENGFDWCTDLRTLVDTGTVKVHMPAPLVQSLLTRIWAEMRNNEYFVPCSAIAAMPMLVFQFGDFTLTWEPQQYIL</sequence>
<feature type="non-terminal residue" evidence="4">
    <location>
        <position position="243"/>
    </location>
</feature>
<evidence type="ECO:0000256" key="1">
    <source>
        <dbReference type="ARBA" id="ARBA00007447"/>
    </source>
</evidence>
<comment type="similarity">
    <text evidence="1 2">Belongs to the peptidase A1 family.</text>
</comment>
<dbReference type="InterPro" id="IPR033121">
    <property type="entry name" value="PEPTIDASE_A1"/>
</dbReference>
<organism evidence="4 5">
    <name type="scientific">Opisthorchis viverrini</name>
    <name type="common">Southeast Asian liver fluke</name>
    <dbReference type="NCBI Taxonomy" id="6198"/>
    <lineage>
        <taxon>Eukaryota</taxon>
        <taxon>Metazoa</taxon>
        <taxon>Spiralia</taxon>
        <taxon>Lophotrochozoa</taxon>
        <taxon>Platyhelminthes</taxon>
        <taxon>Trematoda</taxon>
        <taxon>Digenea</taxon>
        <taxon>Opisthorchiida</taxon>
        <taxon>Opisthorchiata</taxon>
        <taxon>Opisthorchiidae</taxon>
        <taxon>Opisthorchis</taxon>
    </lineage>
</organism>
<keyword evidence="5" id="KW-1185">Reference proteome</keyword>
<dbReference type="Proteomes" id="UP000243686">
    <property type="component" value="Unassembled WGS sequence"/>
</dbReference>
<dbReference type="InterPro" id="IPR034164">
    <property type="entry name" value="Pepsin-like_dom"/>
</dbReference>
<feature type="non-terminal residue" evidence="4">
    <location>
        <position position="1"/>
    </location>
</feature>
<dbReference type="PRINTS" id="PR00792">
    <property type="entry name" value="PEPSIN"/>
</dbReference>
<dbReference type="EMBL" id="KV892466">
    <property type="protein sequence ID" value="OON20752.1"/>
    <property type="molecule type" value="Genomic_DNA"/>
</dbReference>
<dbReference type="InterPro" id="IPR001969">
    <property type="entry name" value="Aspartic_peptidase_AS"/>
</dbReference>
<dbReference type="SUPFAM" id="SSF50630">
    <property type="entry name" value="Acid proteases"/>
    <property type="match status" value="1"/>
</dbReference>
<keyword evidence="2" id="KW-0064">Aspartyl protease</keyword>
<dbReference type="PANTHER" id="PTHR47966">
    <property type="entry name" value="BETA-SITE APP-CLEAVING ENZYME, ISOFORM A-RELATED"/>
    <property type="match status" value="1"/>
</dbReference>
<accession>A0A1S8X207</accession>
<dbReference type="GO" id="GO:0004190">
    <property type="term" value="F:aspartic-type endopeptidase activity"/>
    <property type="evidence" value="ECO:0007669"/>
    <property type="project" value="UniProtKB-KW"/>
</dbReference>
<evidence type="ECO:0000256" key="2">
    <source>
        <dbReference type="RuleBase" id="RU000454"/>
    </source>
</evidence>
<proteinExistence type="inferred from homology"/>
<evidence type="ECO:0000313" key="5">
    <source>
        <dbReference type="Proteomes" id="UP000243686"/>
    </source>
</evidence>
<dbReference type="Pfam" id="PF00026">
    <property type="entry name" value="Asp"/>
    <property type="match status" value="2"/>
</dbReference>